<gene>
    <name evidence="1" type="ORF">HPB49_014568</name>
</gene>
<dbReference type="EMBL" id="CM023479">
    <property type="protein sequence ID" value="KAH7974372.1"/>
    <property type="molecule type" value="Genomic_DNA"/>
</dbReference>
<evidence type="ECO:0000313" key="1">
    <source>
        <dbReference type="EMBL" id="KAH7974372.1"/>
    </source>
</evidence>
<comment type="caution">
    <text evidence="1">The sequence shown here is derived from an EMBL/GenBank/DDBJ whole genome shotgun (WGS) entry which is preliminary data.</text>
</comment>
<evidence type="ECO:0000313" key="2">
    <source>
        <dbReference type="Proteomes" id="UP000821865"/>
    </source>
</evidence>
<proteinExistence type="predicted"/>
<name>A0ACB8DPH6_DERSI</name>
<accession>A0ACB8DPH6</accession>
<protein>
    <submittedName>
        <fullName evidence="1">Uncharacterized protein</fullName>
    </submittedName>
</protein>
<reference evidence="1" key="1">
    <citation type="submission" date="2020-05" db="EMBL/GenBank/DDBJ databases">
        <title>Large-scale comparative analyses of tick genomes elucidate their genetic diversity and vector capacities.</title>
        <authorList>
            <person name="Jia N."/>
            <person name="Wang J."/>
            <person name="Shi W."/>
            <person name="Du L."/>
            <person name="Sun Y."/>
            <person name="Zhan W."/>
            <person name="Jiang J."/>
            <person name="Wang Q."/>
            <person name="Zhang B."/>
            <person name="Ji P."/>
            <person name="Sakyi L.B."/>
            <person name="Cui X."/>
            <person name="Yuan T."/>
            <person name="Jiang B."/>
            <person name="Yang W."/>
            <person name="Lam T.T.-Y."/>
            <person name="Chang Q."/>
            <person name="Ding S."/>
            <person name="Wang X."/>
            <person name="Zhu J."/>
            <person name="Ruan X."/>
            <person name="Zhao L."/>
            <person name="Wei J."/>
            <person name="Que T."/>
            <person name="Du C."/>
            <person name="Cheng J."/>
            <person name="Dai P."/>
            <person name="Han X."/>
            <person name="Huang E."/>
            <person name="Gao Y."/>
            <person name="Liu J."/>
            <person name="Shao H."/>
            <person name="Ye R."/>
            <person name="Li L."/>
            <person name="Wei W."/>
            <person name="Wang X."/>
            <person name="Wang C."/>
            <person name="Yang T."/>
            <person name="Huo Q."/>
            <person name="Li W."/>
            <person name="Guo W."/>
            <person name="Chen H."/>
            <person name="Zhou L."/>
            <person name="Ni X."/>
            <person name="Tian J."/>
            <person name="Zhou Y."/>
            <person name="Sheng Y."/>
            <person name="Liu T."/>
            <person name="Pan Y."/>
            <person name="Xia L."/>
            <person name="Li J."/>
            <person name="Zhao F."/>
            <person name="Cao W."/>
        </authorList>
    </citation>
    <scope>NUCLEOTIDE SEQUENCE</scope>
    <source>
        <strain evidence="1">Dsil-2018</strain>
    </source>
</reference>
<organism evidence="1 2">
    <name type="scientific">Dermacentor silvarum</name>
    <name type="common">Tick</name>
    <dbReference type="NCBI Taxonomy" id="543639"/>
    <lineage>
        <taxon>Eukaryota</taxon>
        <taxon>Metazoa</taxon>
        <taxon>Ecdysozoa</taxon>
        <taxon>Arthropoda</taxon>
        <taxon>Chelicerata</taxon>
        <taxon>Arachnida</taxon>
        <taxon>Acari</taxon>
        <taxon>Parasitiformes</taxon>
        <taxon>Ixodida</taxon>
        <taxon>Ixodoidea</taxon>
        <taxon>Ixodidae</taxon>
        <taxon>Rhipicephalinae</taxon>
        <taxon>Dermacentor</taxon>
    </lineage>
</organism>
<keyword evidence="2" id="KW-1185">Reference proteome</keyword>
<dbReference type="Proteomes" id="UP000821865">
    <property type="component" value="Chromosome 10"/>
</dbReference>
<sequence length="340" mass="37310">MRTLQLRKCPLVFCFFALCLAQALDDRAEQIKRIKANILNAGKYRRTARPQTSVNETTVVSFDLKPVSVPALVFLQLVTSAESARFRLDLRGTRDAMVSLTSSGETKWCPLFSISGVCETDMSDFPFDRHKCGIAFTNAISQEKQVNLTLAGQPTLPEQEHSEFRVLSIVGKRRTSLHLFTVLVPTVAVVLLSLLVFWLPPESERKLTLIGAALLTSLLLLYRTDDILSGSSHVPRIVKVLGGGVLMNALIALSTILSTNMARSPPSCALPVFLVKFSEFVVHRLPCPCPAGRSGVGDDDGGVQNKSYNNAVAREWYTAARALDRVLVLVFTAAYVVLCL</sequence>